<dbReference type="PANTHER" id="PTHR43617:SF34">
    <property type="entry name" value="PUTATIVE-RELATED"/>
    <property type="match status" value="1"/>
</dbReference>
<reference evidence="2 3" key="1">
    <citation type="journal article" date="2015" name="Geomicrobiol. J.">
        <title>Caldisalinibacter kiritimatiensis gen. nov., sp. nov., a moderately thermohalophilic thiosulfate-reducing bacterium from a hypersaline microbial mat.</title>
        <authorList>
            <person name="Ben Hania W."/>
            <person name="Joseph M."/>
            <person name="Fiebig A."/>
            <person name="Bunk B."/>
            <person name="Klenk H.-P."/>
            <person name="Fardeau M.-L."/>
            <person name="Spring S."/>
        </authorList>
    </citation>
    <scope>NUCLEOTIDE SEQUENCE [LARGE SCALE GENOMIC DNA]</scope>
    <source>
        <strain evidence="2 3">L21-TH-D2</strain>
    </source>
</reference>
<dbReference type="RefSeq" id="WP_006307523.1">
    <property type="nucleotide sequence ID" value="NZ_ARZA01000047.1"/>
</dbReference>
<organism evidence="2 3">
    <name type="scientific">Caldisalinibacter kiritimatiensis</name>
    <dbReference type="NCBI Taxonomy" id="1304284"/>
    <lineage>
        <taxon>Bacteria</taxon>
        <taxon>Bacillati</taxon>
        <taxon>Bacillota</taxon>
        <taxon>Tissierellia</taxon>
        <taxon>Tissierellales</taxon>
        <taxon>Thermohalobacteraceae</taxon>
        <taxon>Caldisalinibacter</taxon>
    </lineage>
</organism>
<dbReference type="InterPro" id="IPR016181">
    <property type="entry name" value="Acyl_CoA_acyltransferase"/>
</dbReference>
<dbReference type="PROSITE" id="PS51186">
    <property type="entry name" value="GNAT"/>
    <property type="match status" value="1"/>
</dbReference>
<keyword evidence="3" id="KW-1185">Reference proteome</keyword>
<accession>R1CSH2</accession>
<dbReference type="InterPro" id="IPR000182">
    <property type="entry name" value="GNAT_dom"/>
</dbReference>
<evidence type="ECO:0000259" key="1">
    <source>
        <dbReference type="PROSITE" id="PS51186"/>
    </source>
</evidence>
<dbReference type="AlphaFoldDB" id="R1CSH2"/>
<evidence type="ECO:0000313" key="2">
    <source>
        <dbReference type="EMBL" id="EOD01606.1"/>
    </source>
</evidence>
<dbReference type="eggNOG" id="COG0456">
    <property type="taxonomic scope" value="Bacteria"/>
</dbReference>
<dbReference type="CDD" id="cd04301">
    <property type="entry name" value="NAT_SF"/>
    <property type="match status" value="1"/>
</dbReference>
<gene>
    <name evidence="2" type="ORF">L21TH_0345</name>
</gene>
<dbReference type="PANTHER" id="PTHR43617">
    <property type="entry name" value="L-AMINO ACID N-ACETYLTRANSFERASE"/>
    <property type="match status" value="1"/>
</dbReference>
<dbReference type="EMBL" id="ARZA01000047">
    <property type="protein sequence ID" value="EOD01606.1"/>
    <property type="molecule type" value="Genomic_DNA"/>
</dbReference>
<sequence length="154" mass="18739">MYIYRATRNDIFYLLDMWKRLSDYHMRFEDYMEPSQNWREVLISLYNDDFDRADRLILIAKDKGKYIGFVRVEIKTISSIFQRKVTGYISDIYIDEEYRGSGLAESFMKEVRNWLKSKRIYDVRLNVNSQNIRAINFYKKMGFDEVNKTFKLNI</sequence>
<dbReference type="STRING" id="1304284.L21TH_0345"/>
<proteinExistence type="predicted"/>
<evidence type="ECO:0000313" key="3">
    <source>
        <dbReference type="Proteomes" id="UP000013378"/>
    </source>
</evidence>
<feature type="domain" description="N-acetyltransferase" evidence="1">
    <location>
        <begin position="1"/>
        <end position="154"/>
    </location>
</feature>
<dbReference type="PATRIC" id="fig|1304284.3.peg.340"/>
<dbReference type="Proteomes" id="UP000013378">
    <property type="component" value="Unassembled WGS sequence"/>
</dbReference>
<dbReference type="GO" id="GO:0016747">
    <property type="term" value="F:acyltransferase activity, transferring groups other than amino-acyl groups"/>
    <property type="evidence" value="ECO:0007669"/>
    <property type="project" value="InterPro"/>
</dbReference>
<dbReference type="SUPFAM" id="SSF55729">
    <property type="entry name" value="Acyl-CoA N-acyltransferases (Nat)"/>
    <property type="match status" value="1"/>
</dbReference>
<comment type="caution">
    <text evidence="2">The sequence shown here is derived from an EMBL/GenBank/DDBJ whole genome shotgun (WGS) entry which is preliminary data.</text>
</comment>
<name>R1CSH2_9FIRM</name>
<dbReference type="InterPro" id="IPR050276">
    <property type="entry name" value="MshD_Acetyltransferase"/>
</dbReference>
<dbReference type="OrthoDB" id="9792929at2"/>
<protein>
    <recommendedName>
        <fullName evidence="1">N-acetyltransferase domain-containing protein</fullName>
    </recommendedName>
</protein>
<dbReference type="Gene3D" id="3.40.630.30">
    <property type="match status" value="1"/>
</dbReference>
<dbReference type="Pfam" id="PF00583">
    <property type="entry name" value="Acetyltransf_1"/>
    <property type="match status" value="1"/>
</dbReference>